<protein>
    <submittedName>
        <fullName evidence="1">Uncharacterized protein</fullName>
    </submittedName>
</protein>
<gene>
    <name evidence="1" type="ORF">LEP1GSC081_1113</name>
</gene>
<dbReference type="Proteomes" id="UP000006253">
    <property type="component" value="Unassembled WGS sequence"/>
</dbReference>
<comment type="caution">
    <text evidence="1">The sequence shown here is derived from an EMBL/GenBank/DDBJ whole genome shotgun (WGS) entry which is preliminary data.</text>
</comment>
<evidence type="ECO:0000313" key="2">
    <source>
        <dbReference type="Proteomes" id="UP000006253"/>
    </source>
</evidence>
<dbReference type="EMBL" id="AHMY02000024">
    <property type="protein sequence ID" value="EKO16544.1"/>
    <property type="molecule type" value="Genomic_DNA"/>
</dbReference>
<name>A0A0E2B5I6_9LEPT</name>
<proteinExistence type="predicted"/>
<sequence>MGVPFLFPLEGCLRNLEKQEKVPTIHNGFFFRLHLSISNF</sequence>
<dbReference type="AlphaFoldDB" id="A0A0E2B5I6"/>
<organism evidence="1 2">
    <name type="scientific">Leptospira kirschneri str. H1</name>
    <dbReference type="NCBI Taxonomy" id="1049966"/>
    <lineage>
        <taxon>Bacteria</taxon>
        <taxon>Pseudomonadati</taxon>
        <taxon>Spirochaetota</taxon>
        <taxon>Spirochaetia</taxon>
        <taxon>Leptospirales</taxon>
        <taxon>Leptospiraceae</taxon>
        <taxon>Leptospira</taxon>
    </lineage>
</organism>
<evidence type="ECO:0000313" key="1">
    <source>
        <dbReference type="EMBL" id="EKO16544.1"/>
    </source>
</evidence>
<accession>A0A0E2B5I6</accession>
<reference evidence="1 2" key="1">
    <citation type="submission" date="2012-10" db="EMBL/GenBank/DDBJ databases">
        <authorList>
            <person name="Harkins D.M."/>
            <person name="Durkin A.S."/>
            <person name="Brinkac L.M."/>
            <person name="Selengut J.D."/>
            <person name="Sanka R."/>
            <person name="DePew J."/>
            <person name="Purushe J."/>
            <person name="Peacock S.J."/>
            <person name="Thaipadungpanit J."/>
            <person name="Wuthiekanun V.W."/>
            <person name="Day N.P."/>
            <person name="Vinetz J.M."/>
            <person name="Sutton G.G."/>
            <person name="Nelson W.C."/>
            <person name="Fouts D.E."/>
        </authorList>
    </citation>
    <scope>NUCLEOTIDE SEQUENCE [LARGE SCALE GENOMIC DNA]</scope>
    <source>
        <strain evidence="1 2">H1</strain>
    </source>
</reference>